<dbReference type="AlphaFoldDB" id="A0A0E9S9Z4"/>
<reference evidence="2" key="1">
    <citation type="submission" date="2014-11" db="EMBL/GenBank/DDBJ databases">
        <authorList>
            <person name="Amaro Gonzalez C."/>
        </authorList>
    </citation>
    <scope>NUCLEOTIDE SEQUENCE</scope>
</reference>
<keyword evidence="1" id="KW-0472">Membrane</keyword>
<reference evidence="2" key="2">
    <citation type="journal article" date="2015" name="Fish Shellfish Immunol.">
        <title>Early steps in the European eel (Anguilla anguilla)-Vibrio vulnificus interaction in the gills: Role of the RtxA13 toxin.</title>
        <authorList>
            <person name="Callol A."/>
            <person name="Pajuelo D."/>
            <person name="Ebbesson L."/>
            <person name="Teles M."/>
            <person name="MacKenzie S."/>
            <person name="Amaro C."/>
        </authorList>
    </citation>
    <scope>NUCLEOTIDE SEQUENCE</scope>
</reference>
<keyword evidence="1" id="KW-1133">Transmembrane helix</keyword>
<keyword evidence="1" id="KW-0812">Transmembrane</keyword>
<name>A0A0E9S9Z4_ANGAN</name>
<sequence>MAHIIEMLCVKRKLSTLLSVPFHLMLFLRGIFSSVIMYSKSLFS</sequence>
<accession>A0A0E9S9Z4</accession>
<feature type="transmembrane region" description="Helical" evidence="1">
    <location>
        <begin position="20"/>
        <end position="38"/>
    </location>
</feature>
<evidence type="ECO:0000256" key="1">
    <source>
        <dbReference type="SAM" id="Phobius"/>
    </source>
</evidence>
<organism evidence="2">
    <name type="scientific">Anguilla anguilla</name>
    <name type="common">European freshwater eel</name>
    <name type="synonym">Muraena anguilla</name>
    <dbReference type="NCBI Taxonomy" id="7936"/>
    <lineage>
        <taxon>Eukaryota</taxon>
        <taxon>Metazoa</taxon>
        <taxon>Chordata</taxon>
        <taxon>Craniata</taxon>
        <taxon>Vertebrata</taxon>
        <taxon>Euteleostomi</taxon>
        <taxon>Actinopterygii</taxon>
        <taxon>Neopterygii</taxon>
        <taxon>Teleostei</taxon>
        <taxon>Anguilliformes</taxon>
        <taxon>Anguillidae</taxon>
        <taxon>Anguilla</taxon>
    </lineage>
</organism>
<proteinExistence type="predicted"/>
<protein>
    <submittedName>
        <fullName evidence="2">Uncharacterized protein</fullName>
    </submittedName>
</protein>
<evidence type="ECO:0000313" key="2">
    <source>
        <dbReference type="EMBL" id="JAH37318.1"/>
    </source>
</evidence>
<dbReference type="EMBL" id="GBXM01071259">
    <property type="protein sequence ID" value="JAH37318.1"/>
    <property type="molecule type" value="Transcribed_RNA"/>
</dbReference>